<protein>
    <submittedName>
        <fullName evidence="1">Uncharacterized protein</fullName>
    </submittedName>
</protein>
<keyword evidence="2" id="KW-1185">Reference proteome</keyword>
<proteinExistence type="predicted"/>
<evidence type="ECO:0000313" key="1">
    <source>
        <dbReference type="EMBL" id="KAJ1193140.1"/>
    </source>
</evidence>
<accession>A0AAV7UYI3</accession>
<dbReference type="AlphaFoldDB" id="A0AAV7UYI3"/>
<gene>
    <name evidence="1" type="ORF">NDU88_002445</name>
</gene>
<dbReference type="Proteomes" id="UP001066276">
    <property type="component" value="Chromosome 2_2"/>
</dbReference>
<name>A0AAV7UYI3_PLEWA</name>
<comment type="caution">
    <text evidence="1">The sequence shown here is derived from an EMBL/GenBank/DDBJ whole genome shotgun (WGS) entry which is preliminary data.</text>
</comment>
<sequence>MESKWEESLDLVTRKDFFEEKQLVTLRAQHQMAGCAQHVYRQLHMPSNIYGKCHLPSVHLFVALVAADSHAVHSPPSGIGLGVLQVVFLRRSLFESRDRGTPPISTPLRMGVDSILDCFARRG</sequence>
<dbReference type="EMBL" id="JANPWB010000004">
    <property type="protein sequence ID" value="KAJ1193140.1"/>
    <property type="molecule type" value="Genomic_DNA"/>
</dbReference>
<organism evidence="1 2">
    <name type="scientific">Pleurodeles waltl</name>
    <name type="common">Iberian ribbed newt</name>
    <dbReference type="NCBI Taxonomy" id="8319"/>
    <lineage>
        <taxon>Eukaryota</taxon>
        <taxon>Metazoa</taxon>
        <taxon>Chordata</taxon>
        <taxon>Craniata</taxon>
        <taxon>Vertebrata</taxon>
        <taxon>Euteleostomi</taxon>
        <taxon>Amphibia</taxon>
        <taxon>Batrachia</taxon>
        <taxon>Caudata</taxon>
        <taxon>Salamandroidea</taxon>
        <taxon>Salamandridae</taxon>
        <taxon>Pleurodelinae</taxon>
        <taxon>Pleurodeles</taxon>
    </lineage>
</organism>
<evidence type="ECO:0000313" key="2">
    <source>
        <dbReference type="Proteomes" id="UP001066276"/>
    </source>
</evidence>
<reference evidence="1" key="1">
    <citation type="journal article" date="2022" name="bioRxiv">
        <title>Sequencing and chromosome-scale assembly of the giantPleurodeles waltlgenome.</title>
        <authorList>
            <person name="Brown T."/>
            <person name="Elewa A."/>
            <person name="Iarovenko S."/>
            <person name="Subramanian E."/>
            <person name="Araus A.J."/>
            <person name="Petzold A."/>
            <person name="Susuki M."/>
            <person name="Suzuki K.-i.T."/>
            <person name="Hayashi T."/>
            <person name="Toyoda A."/>
            <person name="Oliveira C."/>
            <person name="Osipova E."/>
            <person name="Leigh N.D."/>
            <person name="Simon A."/>
            <person name="Yun M.H."/>
        </authorList>
    </citation>
    <scope>NUCLEOTIDE SEQUENCE</scope>
    <source>
        <strain evidence="1">20211129_DDA</strain>
        <tissue evidence="1">Liver</tissue>
    </source>
</reference>